<evidence type="ECO:0000313" key="1">
    <source>
        <dbReference type="EMBL" id="QDL93681.1"/>
    </source>
</evidence>
<accession>A0A5B8FIE1</accession>
<gene>
    <name evidence="1" type="ORF">FDP22_10220</name>
</gene>
<dbReference type="AlphaFoldDB" id="A0A5B8FIE1"/>
<sequence length="279" mass="31856">MLCNMPRAAQLDLLAEGLPIILKSAQGFWNAAVQLSDHSREARVLEGFCEEECAKIVILMDLVRCPKKLASSRAGKLTSVFYDHLGRLIYAEAQNWKPVNLAQLREYVDHSREGHYLEGYAGEYIVPNWSRYSRESTLYADIELHEDGQPYWNEPTQLGAIALGIPPPVLSLAEAMSALGLFDRRGLQAVADVWNQLEFVGTENFEDSRRLTGELFDRLDAEQLVTEAATDRHPGWIQNNWQMPMYNLEFREIPMKLSDLKAQQEAMLWSEIGYERGDY</sequence>
<protein>
    <submittedName>
        <fullName evidence="1">Uncharacterized protein</fullName>
    </submittedName>
</protein>
<reference evidence="1 2" key="1">
    <citation type="submission" date="2019-06" db="EMBL/GenBank/DDBJ databases">
        <title>Genome sequence of Rhodobacteraceae bacterium D4M1.</title>
        <authorList>
            <person name="Cao J."/>
        </authorList>
    </citation>
    <scope>NUCLEOTIDE SEQUENCE [LARGE SCALE GENOMIC DNA]</scope>
    <source>
        <strain evidence="1 2">D4M1</strain>
    </source>
</reference>
<organism evidence="1 2">
    <name type="scientific">Paroceanicella profunda</name>
    <dbReference type="NCBI Taxonomy" id="2579971"/>
    <lineage>
        <taxon>Bacteria</taxon>
        <taxon>Pseudomonadati</taxon>
        <taxon>Pseudomonadota</taxon>
        <taxon>Alphaproteobacteria</taxon>
        <taxon>Rhodobacterales</taxon>
        <taxon>Paracoccaceae</taxon>
        <taxon>Paroceanicella</taxon>
    </lineage>
</organism>
<name>A0A5B8FIE1_9RHOB</name>
<keyword evidence="2" id="KW-1185">Reference proteome</keyword>
<dbReference type="OrthoDB" id="7262970at2"/>
<dbReference type="EMBL" id="CP040818">
    <property type="protein sequence ID" value="QDL93681.1"/>
    <property type="molecule type" value="Genomic_DNA"/>
</dbReference>
<evidence type="ECO:0000313" key="2">
    <source>
        <dbReference type="Proteomes" id="UP000305888"/>
    </source>
</evidence>
<dbReference type="KEGG" id="ppru:FDP22_10220"/>
<dbReference type="Proteomes" id="UP000305888">
    <property type="component" value="Chromosome"/>
</dbReference>
<proteinExistence type="predicted"/>